<protein>
    <recommendedName>
        <fullName evidence="3">Lon N-terminal domain-containing protein</fullName>
    </recommendedName>
</protein>
<feature type="chain" id="PRO_5041926189" description="Lon N-terminal domain-containing protein" evidence="2">
    <location>
        <begin position="20"/>
        <end position="627"/>
    </location>
</feature>
<organism evidence="4 5">
    <name type="scientific">Cylindrotheca closterium</name>
    <dbReference type="NCBI Taxonomy" id="2856"/>
    <lineage>
        <taxon>Eukaryota</taxon>
        <taxon>Sar</taxon>
        <taxon>Stramenopiles</taxon>
        <taxon>Ochrophyta</taxon>
        <taxon>Bacillariophyta</taxon>
        <taxon>Bacillariophyceae</taxon>
        <taxon>Bacillariophycidae</taxon>
        <taxon>Bacillariales</taxon>
        <taxon>Bacillariaceae</taxon>
        <taxon>Cylindrotheca</taxon>
    </lineage>
</organism>
<feature type="region of interest" description="Disordered" evidence="1">
    <location>
        <begin position="404"/>
        <end position="426"/>
    </location>
</feature>
<name>A0AAD2FQR8_9STRA</name>
<dbReference type="Pfam" id="PF02190">
    <property type="entry name" value="LON_substr_bdg"/>
    <property type="match status" value="1"/>
</dbReference>
<gene>
    <name evidence="4" type="ORF">CYCCA115_LOCUS11889</name>
</gene>
<dbReference type="SUPFAM" id="SSF88697">
    <property type="entry name" value="PUA domain-like"/>
    <property type="match status" value="1"/>
</dbReference>
<proteinExistence type="predicted"/>
<dbReference type="PANTHER" id="PTHR46732:SF8">
    <property type="entry name" value="ATP-DEPENDENT PROTEASE LA (LON) DOMAIN PROTEIN"/>
    <property type="match status" value="1"/>
</dbReference>
<feature type="signal peptide" evidence="2">
    <location>
        <begin position="1"/>
        <end position="19"/>
    </location>
</feature>
<keyword evidence="5" id="KW-1185">Reference proteome</keyword>
<evidence type="ECO:0000256" key="1">
    <source>
        <dbReference type="SAM" id="MobiDB-lite"/>
    </source>
</evidence>
<accession>A0AAD2FQR8</accession>
<dbReference type="InterPro" id="IPR046336">
    <property type="entry name" value="Lon_prtase_N_sf"/>
</dbReference>
<dbReference type="InterPro" id="IPR015947">
    <property type="entry name" value="PUA-like_sf"/>
</dbReference>
<keyword evidence="2" id="KW-0732">Signal</keyword>
<feature type="region of interest" description="Disordered" evidence="1">
    <location>
        <begin position="55"/>
        <end position="78"/>
    </location>
</feature>
<evidence type="ECO:0000313" key="5">
    <source>
        <dbReference type="Proteomes" id="UP001295423"/>
    </source>
</evidence>
<feature type="region of interest" description="Disordered" evidence="1">
    <location>
        <begin position="97"/>
        <end position="129"/>
    </location>
</feature>
<reference evidence="4" key="1">
    <citation type="submission" date="2023-08" db="EMBL/GenBank/DDBJ databases">
        <authorList>
            <person name="Audoor S."/>
            <person name="Bilcke G."/>
        </authorList>
    </citation>
    <scope>NUCLEOTIDE SEQUENCE</scope>
</reference>
<feature type="compositionally biased region" description="Low complexity" evidence="1">
    <location>
        <begin position="113"/>
        <end position="129"/>
    </location>
</feature>
<comment type="caution">
    <text evidence="4">The sequence shown here is derived from an EMBL/GenBank/DDBJ whole genome shotgun (WGS) entry which is preliminary data.</text>
</comment>
<dbReference type="EMBL" id="CAKOGP040001758">
    <property type="protein sequence ID" value="CAJ1949027.1"/>
    <property type="molecule type" value="Genomic_DNA"/>
</dbReference>
<dbReference type="Gene3D" id="2.30.130.40">
    <property type="entry name" value="LON domain-like"/>
    <property type="match status" value="1"/>
</dbReference>
<dbReference type="Proteomes" id="UP001295423">
    <property type="component" value="Unassembled WGS sequence"/>
</dbReference>
<dbReference type="InterPro" id="IPR003111">
    <property type="entry name" value="Lon_prtase_N"/>
</dbReference>
<sequence length="627" mass="70467">MLLIASIVCMLSQQNSCHAWLGAGSLNNHHPSMMTSRYHSFSSSSSFTTRVYYTKDDKDNNSNENNSNKEGDEEAEARRMEAVRSLQVAFYKPDADVTDEAENISNGNDSDETSSSSSSSTSSSPTAAAASLSMTRLEASSGKLHNLPLWRAPWWEVPGRSNVLNVHDPIYTNMFEQIIRKPKPWCFGHLFLEGGSKNLRAGSLATWETHGDSKCTQHSATMGCLMHIQDYRRFSNGRLLLLVHAMERFAVTDIQQELPYSIVDAQIVPDPEELDAAFLSSSCLEKDDESSSLPENQQLFWKLSEADLALSRGMAVQESVRYHDYEYDPDQSLAGISNKTYLEPTDILWSSIARLLPFCPFAKTLAPPLESEVKATLQHHFGKPITPAASSSTSSDATCLATTCTDTESSSSRDDQQSPPPPSLESQLFQKGILKAPLFDPEYASKYDAMDSDELEYELWLAMNRYLSATKIPISPIVLGLLPRRDLQMNNNNDDDISSTTSIATNVEDWPSDFLIYNIVRDFEATQLVPTNTTTTSTTTSTTSTLTAKTLRHQKARHDFVRVHPHYPKHRRQKRLSYSALSLLEKNADVTKQLRPQFLQTPSTKQRLRLVLEKLDQWQEEFWGEFQ</sequence>
<evidence type="ECO:0000313" key="4">
    <source>
        <dbReference type="EMBL" id="CAJ1949027.1"/>
    </source>
</evidence>
<evidence type="ECO:0000256" key="2">
    <source>
        <dbReference type="SAM" id="SignalP"/>
    </source>
</evidence>
<dbReference type="AlphaFoldDB" id="A0AAD2FQR8"/>
<feature type="domain" description="Lon N-terminal" evidence="3">
    <location>
        <begin position="158"/>
        <end position="280"/>
    </location>
</feature>
<evidence type="ECO:0000259" key="3">
    <source>
        <dbReference type="Pfam" id="PF02190"/>
    </source>
</evidence>
<dbReference type="PANTHER" id="PTHR46732">
    <property type="entry name" value="ATP-DEPENDENT PROTEASE LA (LON) DOMAIN PROTEIN"/>
    <property type="match status" value="1"/>
</dbReference>